<accession>A0A256LCM3</accession>
<evidence type="ECO:0000256" key="1">
    <source>
        <dbReference type="SAM" id="Phobius"/>
    </source>
</evidence>
<reference evidence="4 5" key="3">
    <citation type="submission" date="2017-09" db="EMBL/GenBank/DDBJ databases">
        <title>Tripartite evolution among Lactobacillus johnsonii, Lactobacillus taiwanensis, Lactobacillus reuteri and their rodent host.</title>
        <authorList>
            <person name="Wang T."/>
            <person name="Knowles S."/>
            <person name="Cheng C."/>
        </authorList>
    </citation>
    <scope>NUCLEOTIDE SEQUENCE [LARGE SCALE GENOMIC DNA]</scope>
    <source>
        <strain evidence="3 4">609q</strain>
        <strain evidence="2 5">609u</strain>
    </source>
</reference>
<proteinExistence type="predicted"/>
<reference evidence="2" key="2">
    <citation type="submission" date="2017-05" db="EMBL/GenBank/DDBJ databases">
        <authorList>
            <person name="Lin X.B."/>
            <person name="Stothard P."/>
            <person name="Tasseva G."/>
            <person name="Walter J."/>
        </authorList>
    </citation>
    <scope>NUCLEOTIDE SEQUENCE</scope>
    <source>
        <strain evidence="2">609u</strain>
    </source>
</reference>
<keyword evidence="1" id="KW-1133">Transmembrane helix</keyword>
<dbReference type="AlphaFoldDB" id="A0A256LCM3"/>
<protein>
    <submittedName>
        <fullName evidence="3">Uncharacterized protein</fullName>
    </submittedName>
</protein>
<feature type="transmembrane region" description="Helical" evidence="1">
    <location>
        <begin position="15"/>
        <end position="46"/>
    </location>
</feature>
<keyword evidence="1" id="KW-0812">Transmembrane</keyword>
<reference evidence="3 4" key="1">
    <citation type="submission" date="2017-04" db="EMBL/GenBank/DDBJ databases">
        <authorList>
            <person name="Afonso C.L."/>
            <person name="Miller P.J."/>
            <person name="Scott M.A."/>
            <person name="Spackman E."/>
            <person name="Goraichik I."/>
            <person name="Dimitrov K.M."/>
            <person name="Suarez D.L."/>
            <person name="Swayne D.E."/>
        </authorList>
    </citation>
    <scope>NUCLEOTIDE SEQUENCE [LARGE SCALE GENOMIC DNA]</scope>
    <source>
        <strain evidence="3 4">609q</strain>
    </source>
</reference>
<name>A0A256LCM3_9LACO</name>
<organism evidence="3 4">
    <name type="scientific">Lactobacillus taiwanensis</name>
    <dbReference type="NCBI Taxonomy" id="508451"/>
    <lineage>
        <taxon>Bacteria</taxon>
        <taxon>Bacillati</taxon>
        <taxon>Bacillota</taxon>
        <taxon>Bacilli</taxon>
        <taxon>Lactobacillales</taxon>
        <taxon>Lactobacillaceae</taxon>
        <taxon>Lactobacillus</taxon>
    </lineage>
</organism>
<dbReference type="EMBL" id="NGNV01000044">
    <property type="protein sequence ID" value="OYR87432.1"/>
    <property type="molecule type" value="Genomic_DNA"/>
</dbReference>
<keyword evidence="1" id="KW-0472">Membrane</keyword>
<keyword evidence="5" id="KW-1185">Reference proteome</keyword>
<evidence type="ECO:0000313" key="4">
    <source>
        <dbReference type="Proteomes" id="UP000215828"/>
    </source>
</evidence>
<sequence length="75" mass="8987">MYDCFRNARTKKGKFFAFVWCTFKLLCYIAFWLVAGLFVMICGILFDDSGSEFKPKKEKVKTVIRYVPIKRDDRW</sequence>
<evidence type="ECO:0000313" key="3">
    <source>
        <dbReference type="EMBL" id="OYR91050.1"/>
    </source>
</evidence>
<dbReference type="Proteomes" id="UP000216316">
    <property type="component" value="Unassembled WGS sequence"/>
</dbReference>
<dbReference type="Proteomes" id="UP000215828">
    <property type="component" value="Unassembled WGS sequence"/>
</dbReference>
<dbReference type="RefSeq" id="WP_057719112.1">
    <property type="nucleotide sequence ID" value="NZ_CAJUTI010000003.1"/>
</dbReference>
<gene>
    <name evidence="2" type="ORF">CBF53_08315</name>
    <name evidence="3" type="ORF">CBF70_07750</name>
</gene>
<comment type="caution">
    <text evidence="3">The sequence shown here is derived from an EMBL/GenBank/DDBJ whole genome shotgun (WGS) entry which is preliminary data.</text>
</comment>
<evidence type="ECO:0000313" key="2">
    <source>
        <dbReference type="EMBL" id="OYR87432.1"/>
    </source>
</evidence>
<evidence type="ECO:0000313" key="5">
    <source>
        <dbReference type="Proteomes" id="UP000216316"/>
    </source>
</evidence>
<dbReference type="EMBL" id="NGNX01000033">
    <property type="protein sequence ID" value="OYR91050.1"/>
    <property type="molecule type" value="Genomic_DNA"/>
</dbReference>